<organism evidence="1 2">
    <name type="scientific">Ceratodon purpureus</name>
    <name type="common">Fire moss</name>
    <name type="synonym">Dicranum purpureum</name>
    <dbReference type="NCBI Taxonomy" id="3225"/>
    <lineage>
        <taxon>Eukaryota</taxon>
        <taxon>Viridiplantae</taxon>
        <taxon>Streptophyta</taxon>
        <taxon>Embryophyta</taxon>
        <taxon>Bryophyta</taxon>
        <taxon>Bryophytina</taxon>
        <taxon>Bryopsida</taxon>
        <taxon>Dicranidae</taxon>
        <taxon>Pseudoditrichales</taxon>
        <taxon>Ditrichaceae</taxon>
        <taxon>Ceratodon</taxon>
    </lineage>
</organism>
<comment type="caution">
    <text evidence="1">The sequence shown here is derived from an EMBL/GenBank/DDBJ whole genome shotgun (WGS) entry which is preliminary data.</text>
</comment>
<sequence length="101" mass="11427">MALNCRRGVRHFGHMICRPLRGSGGDLLKGEIYVGGKSIEGRYCNMIDPGLGFLQLKSNNAPFNALLRRTIWKLEVWMGTPDSLRGRFCSFIVSAQFFDFL</sequence>
<dbReference type="Proteomes" id="UP000822688">
    <property type="component" value="Chromosome 11"/>
</dbReference>
<evidence type="ECO:0000313" key="1">
    <source>
        <dbReference type="EMBL" id="KAG0557446.1"/>
    </source>
</evidence>
<dbReference type="EMBL" id="CM026432">
    <property type="protein sequence ID" value="KAG0557446.1"/>
    <property type="molecule type" value="Genomic_DNA"/>
</dbReference>
<name>A0A8T0GDF4_CERPU</name>
<reference evidence="1 2" key="1">
    <citation type="submission" date="2020-06" db="EMBL/GenBank/DDBJ databases">
        <title>WGS assembly of Ceratodon purpureus strain R40.</title>
        <authorList>
            <person name="Carey S.B."/>
            <person name="Jenkins J."/>
            <person name="Shu S."/>
            <person name="Lovell J.T."/>
            <person name="Sreedasyam A."/>
            <person name="Maumus F."/>
            <person name="Tiley G.P."/>
            <person name="Fernandez-Pozo N."/>
            <person name="Barry K."/>
            <person name="Chen C."/>
            <person name="Wang M."/>
            <person name="Lipzen A."/>
            <person name="Daum C."/>
            <person name="Saski C.A."/>
            <person name="Payton A.C."/>
            <person name="Mcbreen J.C."/>
            <person name="Conrad R.E."/>
            <person name="Kollar L.M."/>
            <person name="Olsson S."/>
            <person name="Huttunen S."/>
            <person name="Landis J.B."/>
            <person name="Wickett N.J."/>
            <person name="Johnson M.G."/>
            <person name="Rensing S.A."/>
            <person name="Grimwood J."/>
            <person name="Schmutz J."/>
            <person name="Mcdaniel S.F."/>
        </authorList>
    </citation>
    <scope>NUCLEOTIDE SEQUENCE [LARGE SCALE GENOMIC DNA]</scope>
    <source>
        <strain evidence="1 2">R40</strain>
    </source>
</reference>
<evidence type="ECO:0000313" key="2">
    <source>
        <dbReference type="Proteomes" id="UP000822688"/>
    </source>
</evidence>
<proteinExistence type="predicted"/>
<keyword evidence="2" id="KW-1185">Reference proteome</keyword>
<accession>A0A8T0GDF4</accession>
<protein>
    <submittedName>
        <fullName evidence="1">Uncharacterized protein</fullName>
    </submittedName>
</protein>
<dbReference type="AlphaFoldDB" id="A0A8T0GDF4"/>
<gene>
    <name evidence="1" type="ORF">KC19_11G130800</name>
</gene>